<dbReference type="GO" id="GO:0006355">
    <property type="term" value="P:regulation of DNA-templated transcription"/>
    <property type="evidence" value="ECO:0007669"/>
    <property type="project" value="TreeGrafter"/>
</dbReference>
<dbReference type="AlphaFoldDB" id="A0AAD2DAG2"/>
<keyword evidence="7" id="KW-1185">Reference proteome</keyword>
<evidence type="ECO:0000313" key="6">
    <source>
        <dbReference type="EMBL" id="CAI2387184.1"/>
    </source>
</evidence>
<feature type="region of interest" description="Disordered" evidence="4">
    <location>
        <begin position="130"/>
        <end position="152"/>
    </location>
</feature>
<feature type="compositionally biased region" description="Basic and acidic residues" evidence="4">
    <location>
        <begin position="74"/>
        <end position="101"/>
    </location>
</feature>
<comment type="similarity">
    <text evidence="2">Belongs to the lin-54 family.</text>
</comment>
<dbReference type="Pfam" id="PF03638">
    <property type="entry name" value="TCR"/>
    <property type="match status" value="2"/>
</dbReference>
<organism evidence="6 7">
    <name type="scientific">Euplotes crassus</name>
    <dbReference type="NCBI Taxonomy" id="5936"/>
    <lineage>
        <taxon>Eukaryota</taxon>
        <taxon>Sar</taxon>
        <taxon>Alveolata</taxon>
        <taxon>Ciliophora</taxon>
        <taxon>Intramacronucleata</taxon>
        <taxon>Spirotrichea</taxon>
        <taxon>Hypotrichia</taxon>
        <taxon>Euplotida</taxon>
        <taxon>Euplotidae</taxon>
        <taxon>Moneuplotes</taxon>
    </lineage>
</organism>
<dbReference type="GO" id="GO:0005634">
    <property type="term" value="C:nucleus"/>
    <property type="evidence" value="ECO:0007669"/>
    <property type="project" value="UniProtKB-SubCell"/>
</dbReference>
<evidence type="ECO:0000259" key="5">
    <source>
        <dbReference type="PROSITE" id="PS51634"/>
    </source>
</evidence>
<dbReference type="PANTHER" id="PTHR12446:SF34">
    <property type="entry name" value="PROTEIN LIN-54 HOMOLOG"/>
    <property type="match status" value="1"/>
</dbReference>
<proteinExistence type="inferred from homology"/>
<feature type="region of interest" description="Disordered" evidence="4">
    <location>
        <begin position="35"/>
        <end position="109"/>
    </location>
</feature>
<sequence>MQYYEMDNINDPYISKNIITEEIDNEGFHQPQEISIPPMPQNFLEGSRDPSKQLKKEEKSGIRSMAMKKKGVRKEKELYSTDIESKPIKKEENNPKVESKHPSKFNFENEFQPDSKKRLLKDISKAQSSTMIPGIPSPILRPRRSARSSKKEVDYNYDKQGCDCQKNRCIQRYCDCFAAGKICSNDCTCKDCENLPENEQLEIFKREIIEKDPEAFTPKFLTRLPAQSVSSAEGPPEIAMERTSSAIEREKVHKKGCKCKNSACLLKYCECKKHGAKCTSQCKCQNCNNGKL</sequence>
<evidence type="ECO:0000256" key="4">
    <source>
        <dbReference type="SAM" id="MobiDB-lite"/>
    </source>
</evidence>
<name>A0AAD2DAG2_EUPCR</name>
<dbReference type="SMART" id="SM01114">
    <property type="entry name" value="CXC"/>
    <property type="match status" value="2"/>
</dbReference>
<evidence type="ECO:0000256" key="2">
    <source>
        <dbReference type="ARBA" id="ARBA00007267"/>
    </source>
</evidence>
<reference evidence="6" key="1">
    <citation type="submission" date="2023-07" db="EMBL/GenBank/DDBJ databases">
        <authorList>
            <consortium name="AG Swart"/>
            <person name="Singh M."/>
            <person name="Singh A."/>
            <person name="Seah K."/>
            <person name="Emmerich C."/>
        </authorList>
    </citation>
    <scope>NUCLEOTIDE SEQUENCE</scope>
    <source>
        <strain evidence="6">DP1</strain>
    </source>
</reference>
<evidence type="ECO:0000313" key="7">
    <source>
        <dbReference type="Proteomes" id="UP001295684"/>
    </source>
</evidence>
<dbReference type="InterPro" id="IPR028307">
    <property type="entry name" value="Lin-54_fam"/>
</dbReference>
<dbReference type="PANTHER" id="PTHR12446">
    <property type="entry name" value="TESMIN/TSO1-RELATED"/>
    <property type="match status" value="1"/>
</dbReference>
<comment type="caution">
    <text evidence="6">The sequence shown here is derived from an EMBL/GenBank/DDBJ whole genome shotgun (WGS) entry which is preliminary data.</text>
</comment>
<dbReference type="PROSITE" id="PS51634">
    <property type="entry name" value="CRC"/>
    <property type="match status" value="1"/>
</dbReference>
<protein>
    <recommendedName>
        <fullName evidence="5">CRC domain-containing protein</fullName>
    </recommendedName>
</protein>
<comment type="subcellular location">
    <subcellularLocation>
        <location evidence="1">Nucleus</location>
    </subcellularLocation>
</comment>
<feature type="compositionally biased region" description="Basic and acidic residues" evidence="4">
    <location>
        <begin position="46"/>
        <end position="61"/>
    </location>
</feature>
<dbReference type="InterPro" id="IPR033467">
    <property type="entry name" value="Tesmin/TSO1-like_CXC"/>
</dbReference>
<dbReference type="EMBL" id="CAMPGE010029701">
    <property type="protein sequence ID" value="CAI2387184.1"/>
    <property type="molecule type" value="Genomic_DNA"/>
</dbReference>
<accession>A0AAD2DAG2</accession>
<evidence type="ECO:0000256" key="3">
    <source>
        <dbReference type="ARBA" id="ARBA00023242"/>
    </source>
</evidence>
<gene>
    <name evidence="6" type="ORF">ECRASSUSDP1_LOCUS28813</name>
</gene>
<keyword evidence="3" id="KW-0539">Nucleus</keyword>
<evidence type="ECO:0000256" key="1">
    <source>
        <dbReference type="ARBA" id="ARBA00004123"/>
    </source>
</evidence>
<dbReference type="InterPro" id="IPR005172">
    <property type="entry name" value="CRC"/>
</dbReference>
<feature type="domain" description="CRC" evidence="5">
    <location>
        <begin position="158"/>
        <end position="292"/>
    </location>
</feature>
<dbReference type="Proteomes" id="UP001295684">
    <property type="component" value="Unassembled WGS sequence"/>
</dbReference>